<dbReference type="FunFam" id="3.20.20.380:FF:000001">
    <property type="entry name" value="Copper homeostasis protein CutC"/>
    <property type="match status" value="1"/>
</dbReference>
<dbReference type="EMBL" id="WEKT01000075">
    <property type="protein sequence ID" value="MZI95855.1"/>
    <property type="molecule type" value="Genomic_DNA"/>
</dbReference>
<comment type="caution">
    <text evidence="3">The sequence shown here is derived from an EMBL/GenBank/DDBJ whole genome shotgun (WGS) entry which is preliminary data.</text>
</comment>
<sequence>MNYQLEVCIDNIESLQYALAGGATRIELCSSLDLGGLTPSFGFMRLASNLSSAPIYAMIRPRQGDFLYVPSEIEQMMWDIESAAKAGLTGVVLGVLTEDSDVNKHALKILVDYAHSLSLNVTFHRAIDVCRDYRQAMETIIELGCERVLTSGQASSAEKGIAAIKEMVTIANGRIAIMAGAGVNAGNVRAIIEQTGVQEVHMSGKTSRPSKMKPTAQEAYMGNEECDDSLIPITSTAAIEAVAHLLR</sequence>
<dbReference type="Gene3D" id="3.20.20.380">
    <property type="entry name" value="Copper homeostasis (CutC) domain"/>
    <property type="match status" value="1"/>
</dbReference>
<name>A0A7X4LQ73_9VIBR</name>
<dbReference type="PANTHER" id="PTHR12598">
    <property type="entry name" value="COPPER HOMEOSTASIS PROTEIN CUTC"/>
    <property type="match status" value="1"/>
</dbReference>
<dbReference type="Pfam" id="PF03932">
    <property type="entry name" value="CutC"/>
    <property type="match status" value="1"/>
</dbReference>
<evidence type="ECO:0000313" key="4">
    <source>
        <dbReference type="Proteomes" id="UP000462621"/>
    </source>
</evidence>
<protein>
    <recommendedName>
        <fullName evidence="2">PF03932 family protein CutC</fullName>
    </recommendedName>
</protein>
<dbReference type="GO" id="GO:0005507">
    <property type="term" value="F:copper ion binding"/>
    <property type="evidence" value="ECO:0007669"/>
    <property type="project" value="TreeGrafter"/>
</dbReference>
<organism evidence="3 4">
    <name type="scientific">Vibrio eleionomae</name>
    <dbReference type="NCBI Taxonomy" id="2653505"/>
    <lineage>
        <taxon>Bacteria</taxon>
        <taxon>Pseudomonadati</taxon>
        <taxon>Pseudomonadota</taxon>
        <taxon>Gammaproteobacteria</taxon>
        <taxon>Vibrionales</taxon>
        <taxon>Vibrionaceae</taxon>
        <taxon>Vibrio</taxon>
    </lineage>
</organism>
<evidence type="ECO:0000256" key="1">
    <source>
        <dbReference type="ARBA" id="ARBA00007768"/>
    </source>
</evidence>
<dbReference type="AlphaFoldDB" id="A0A7X4LQ73"/>
<dbReference type="PANTHER" id="PTHR12598:SF0">
    <property type="entry name" value="COPPER HOMEOSTASIS PROTEIN CUTC HOMOLOG"/>
    <property type="match status" value="1"/>
</dbReference>
<comment type="subcellular location">
    <subcellularLocation>
        <location evidence="2">Cytoplasm</location>
    </subcellularLocation>
</comment>
<keyword evidence="4" id="KW-1185">Reference proteome</keyword>
<accession>A0A7X4LQ73</accession>
<dbReference type="GO" id="GO:0005737">
    <property type="term" value="C:cytoplasm"/>
    <property type="evidence" value="ECO:0007669"/>
    <property type="project" value="UniProtKB-SubCell"/>
</dbReference>
<comment type="caution">
    <text evidence="2">Once thought to be involved in copper homeostasis, experiments in E.coli have shown this is not the case.</text>
</comment>
<keyword evidence="2" id="KW-0963">Cytoplasm</keyword>
<dbReference type="Proteomes" id="UP000462621">
    <property type="component" value="Unassembled WGS sequence"/>
</dbReference>
<proteinExistence type="inferred from homology"/>
<dbReference type="InterPro" id="IPR036822">
    <property type="entry name" value="CutC-like_dom_sf"/>
</dbReference>
<evidence type="ECO:0000313" key="3">
    <source>
        <dbReference type="EMBL" id="MZI95855.1"/>
    </source>
</evidence>
<dbReference type="RefSeq" id="WP_161158351.1">
    <property type="nucleotide sequence ID" value="NZ_WEKT01000075.1"/>
</dbReference>
<reference evidence="3 4" key="1">
    <citation type="submission" date="2019-10" db="EMBL/GenBank/DDBJ databases">
        <title>Vibrio sp. nov. isolated from a shrimp pond.</title>
        <authorList>
            <person name="Gomez-Gil B."/>
            <person name="Enciso-Ibarra J."/>
            <person name="Enciso-Ibarra K."/>
            <person name="Bolan-Mejia C."/>
        </authorList>
    </citation>
    <scope>NUCLEOTIDE SEQUENCE [LARGE SCALE GENOMIC DNA]</scope>
    <source>
        <strain evidence="3 4">CAIM 722</strain>
    </source>
</reference>
<gene>
    <name evidence="2" type="primary">cutC</name>
    <name evidence="3" type="ORF">F9817_21965</name>
</gene>
<evidence type="ECO:0000256" key="2">
    <source>
        <dbReference type="HAMAP-Rule" id="MF_00795"/>
    </source>
</evidence>
<dbReference type="InterPro" id="IPR005627">
    <property type="entry name" value="CutC-like"/>
</dbReference>
<dbReference type="HAMAP" id="MF_00795">
    <property type="entry name" value="CutC"/>
    <property type="match status" value="1"/>
</dbReference>
<dbReference type="SUPFAM" id="SSF110395">
    <property type="entry name" value="CutC-like"/>
    <property type="match status" value="1"/>
</dbReference>
<comment type="similarity">
    <text evidence="1 2">Belongs to the CutC family.</text>
</comment>